<evidence type="ECO:0000313" key="9">
    <source>
        <dbReference type="Proteomes" id="UP001153269"/>
    </source>
</evidence>
<evidence type="ECO:0000313" key="8">
    <source>
        <dbReference type="EMBL" id="CAB1432118.1"/>
    </source>
</evidence>
<dbReference type="EMBL" id="CADEAL010001406">
    <property type="protein sequence ID" value="CAB1432118.1"/>
    <property type="molecule type" value="Genomic_DNA"/>
</dbReference>
<dbReference type="PANTHER" id="PTHR10671">
    <property type="entry name" value="EPITHELIAL MEMBRANE PROTEIN-RELATED"/>
    <property type="match status" value="1"/>
</dbReference>
<feature type="compositionally biased region" description="Low complexity" evidence="6">
    <location>
        <begin position="332"/>
        <end position="345"/>
    </location>
</feature>
<feature type="region of interest" description="Disordered" evidence="6">
    <location>
        <begin position="303"/>
        <end position="370"/>
    </location>
</feature>
<comment type="subcellular location">
    <subcellularLocation>
        <location evidence="1">Membrane</location>
        <topology evidence="1">Multi-pass membrane protein</topology>
    </subcellularLocation>
</comment>
<comment type="similarity">
    <text evidence="2">Belongs to the GSG1 family.</text>
</comment>
<protein>
    <recommendedName>
        <fullName evidence="10">Germ cell associated 1</fullName>
    </recommendedName>
</protein>
<feature type="transmembrane region" description="Helical" evidence="7">
    <location>
        <begin position="12"/>
        <end position="33"/>
    </location>
</feature>
<keyword evidence="5 7" id="KW-0472">Membrane</keyword>
<evidence type="ECO:0008006" key="10">
    <source>
        <dbReference type="Google" id="ProtNLM"/>
    </source>
</evidence>
<dbReference type="Gene3D" id="1.20.140.150">
    <property type="match status" value="1"/>
</dbReference>
<sequence>MELLQQMRSPRLSFVQTLVSLFLGGTALMSSYWCEGKQKVPKPLCTATKHTSCIPVPGVSNSNIQFSWETGDDRFVFPTFHTGLFVTCEENIYADSWDLLLISHQVTSGHVNTLCFLRLLLLKEKCRGFYTLTPRSEKASSSSSSSPSTAMMWLSLSLELLYVGLLLISCTLLSVQLGTRAWGPSTQRWGQLLNSFAAVFTVLGGLLGMVGHMMFMQVFQTTATMGPEDFKPHSYGYSWAFYVAWFAFTVCMSAGVSTLNNYTKKVLMEGPRPLFNAWTFSSVGLRPPAPYYAPPNAAITLASPPSPPGSPTCLPTTHPPSPSCRPPRRGSRTPARFLSPTRSPSPLTPPAPPPRPRSIACPSRQRLRPPWRPSPCAWRCRLTGSIPSNPGTTTARFDLVTQAEVFHLGFAGQCWSWTCHVL</sequence>
<evidence type="ECO:0000256" key="5">
    <source>
        <dbReference type="ARBA" id="ARBA00023136"/>
    </source>
</evidence>
<evidence type="ECO:0000256" key="2">
    <source>
        <dbReference type="ARBA" id="ARBA00007425"/>
    </source>
</evidence>
<keyword evidence="4 7" id="KW-1133">Transmembrane helix</keyword>
<dbReference type="GO" id="GO:0005886">
    <property type="term" value="C:plasma membrane"/>
    <property type="evidence" value="ECO:0007669"/>
    <property type="project" value="TreeGrafter"/>
</dbReference>
<feature type="transmembrane region" description="Helical" evidence="7">
    <location>
        <begin position="239"/>
        <end position="259"/>
    </location>
</feature>
<feature type="transmembrane region" description="Helical" evidence="7">
    <location>
        <begin position="196"/>
        <end position="219"/>
    </location>
</feature>
<evidence type="ECO:0000256" key="7">
    <source>
        <dbReference type="SAM" id="Phobius"/>
    </source>
</evidence>
<dbReference type="InterPro" id="IPR050579">
    <property type="entry name" value="PMP-22/EMP/MP20-like"/>
</dbReference>
<feature type="transmembrane region" description="Helical" evidence="7">
    <location>
        <begin position="150"/>
        <end position="175"/>
    </location>
</feature>
<dbReference type="PANTHER" id="PTHR10671:SF43">
    <property type="entry name" value="GERM CELL-SPECIFIC GENE 1 PROTEIN"/>
    <property type="match status" value="1"/>
</dbReference>
<comment type="caution">
    <text evidence="8">The sequence shown here is derived from an EMBL/GenBank/DDBJ whole genome shotgun (WGS) entry which is preliminary data.</text>
</comment>
<dbReference type="AlphaFoldDB" id="A0A9N7UL63"/>
<reference evidence="8" key="1">
    <citation type="submission" date="2020-03" db="EMBL/GenBank/DDBJ databases">
        <authorList>
            <person name="Weist P."/>
        </authorList>
    </citation>
    <scope>NUCLEOTIDE SEQUENCE</scope>
</reference>
<feature type="compositionally biased region" description="Pro residues" evidence="6">
    <location>
        <begin position="346"/>
        <end position="356"/>
    </location>
</feature>
<dbReference type="Pfam" id="PF07803">
    <property type="entry name" value="GSG-1"/>
    <property type="match status" value="1"/>
</dbReference>
<evidence type="ECO:0000256" key="3">
    <source>
        <dbReference type="ARBA" id="ARBA00022692"/>
    </source>
</evidence>
<gene>
    <name evidence="8" type="ORF">PLEPLA_LOCUS20175</name>
</gene>
<evidence type="ECO:0000256" key="6">
    <source>
        <dbReference type="SAM" id="MobiDB-lite"/>
    </source>
</evidence>
<keyword evidence="9" id="KW-1185">Reference proteome</keyword>
<dbReference type="InterPro" id="IPR012478">
    <property type="entry name" value="GSG-1"/>
</dbReference>
<evidence type="ECO:0000256" key="1">
    <source>
        <dbReference type="ARBA" id="ARBA00004141"/>
    </source>
</evidence>
<dbReference type="Proteomes" id="UP001153269">
    <property type="component" value="Unassembled WGS sequence"/>
</dbReference>
<evidence type="ECO:0000256" key="4">
    <source>
        <dbReference type="ARBA" id="ARBA00022989"/>
    </source>
</evidence>
<organism evidence="8 9">
    <name type="scientific">Pleuronectes platessa</name>
    <name type="common">European plaice</name>
    <dbReference type="NCBI Taxonomy" id="8262"/>
    <lineage>
        <taxon>Eukaryota</taxon>
        <taxon>Metazoa</taxon>
        <taxon>Chordata</taxon>
        <taxon>Craniata</taxon>
        <taxon>Vertebrata</taxon>
        <taxon>Euteleostomi</taxon>
        <taxon>Actinopterygii</taxon>
        <taxon>Neopterygii</taxon>
        <taxon>Teleostei</taxon>
        <taxon>Neoteleostei</taxon>
        <taxon>Acanthomorphata</taxon>
        <taxon>Carangaria</taxon>
        <taxon>Pleuronectiformes</taxon>
        <taxon>Pleuronectoidei</taxon>
        <taxon>Pleuronectidae</taxon>
        <taxon>Pleuronectes</taxon>
    </lineage>
</organism>
<name>A0A9N7UL63_PLEPL</name>
<accession>A0A9N7UL63</accession>
<keyword evidence="3 7" id="KW-0812">Transmembrane</keyword>
<proteinExistence type="inferred from homology"/>